<dbReference type="Proteomes" id="UP000005947">
    <property type="component" value="Unassembled WGS sequence"/>
</dbReference>
<gene>
    <name evidence="1" type="ORF">HMPREF0091_11138</name>
</gene>
<evidence type="ECO:0000313" key="1">
    <source>
        <dbReference type="EMBL" id="EGF22812.1"/>
    </source>
</evidence>
<evidence type="ECO:0000313" key="2">
    <source>
        <dbReference type="Proteomes" id="UP000005947"/>
    </source>
</evidence>
<organism evidence="1 2">
    <name type="scientific">Fannyhessea vaginae DSM 15829</name>
    <dbReference type="NCBI Taxonomy" id="525256"/>
    <lineage>
        <taxon>Bacteria</taxon>
        <taxon>Bacillati</taxon>
        <taxon>Actinomycetota</taxon>
        <taxon>Coriobacteriia</taxon>
        <taxon>Coriobacteriales</taxon>
        <taxon>Atopobiaceae</taxon>
        <taxon>Fannyhessea</taxon>
    </lineage>
</organism>
<dbReference type="EMBL" id="ACGK02000004">
    <property type="protein sequence ID" value="EGF22812.1"/>
    <property type="molecule type" value="Genomic_DNA"/>
</dbReference>
<protein>
    <submittedName>
        <fullName evidence="1">Uncharacterized protein</fullName>
    </submittedName>
</protein>
<reference evidence="1 2" key="1">
    <citation type="submission" date="2011-02" db="EMBL/GenBank/DDBJ databases">
        <authorList>
            <person name="Muzny D."/>
            <person name="Qin X."/>
            <person name="Buhay C."/>
            <person name="Dugan-Rocha S."/>
            <person name="Ding Y."/>
            <person name="Chen G."/>
            <person name="Hawes A."/>
            <person name="Holder M."/>
            <person name="Jhangiani S."/>
            <person name="Johnson A."/>
            <person name="Khan Z."/>
            <person name="Li Z."/>
            <person name="Liu W."/>
            <person name="Liu X."/>
            <person name="Perez L."/>
            <person name="Shen H."/>
            <person name="Wang Q."/>
            <person name="Watt J."/>
            <person name="Xi L."/>
            <person name="Xin Y."/>
            <person name="Zhou J."/>
            <person name="Deng J."/>
            <person name="Jiang H."/>
            <person name="Liu Y."/>
            <person name="Qu J."/>
            <person name="Song X.-Z."/>
            <person name="Zhang L."/>
            <person name="Villasana D."/>
            <person name="Johnson A."/>
            <person name="Liu J."/>
            <person name="Liyanage D."/>
            <person name="Lorensuhewa L."/>
            <person name="Robinson T."/>
            <person name="Song A."/>
            <person name="Song B.-B."/>
            <person name="Dinh H."/>
            <person name="Thornton R."/>
            <person name="Coyle M."/>
            <person name="Francisco L."/>
            <person name="Jackson L."/>
            <person name="Javaid M."/>
            <person name="Korchina V."/>
            <person name="Kovar C."/>
            <person name="Mata R."/>
            <person name="Mathew T."/>
            <person name="Ngo R."/>
            <person name="Nguyen L."/>
            <person name="Nguyen N."/>
            <person name="Okwuonu G."/>
            <person name="Ongeri F."/>
            <person name="Pham C."/>
            <person name="Simmons D."/>
            <person name="Wilczek-Boney K."/>
            <person name="Hale W."/>
            <person name="Jakkamsetti A."/>
            <person name="Pham P."/>
            <person name="Ruth R."/>
            <person name="San Lucas F."/>
            <person name="Warren J."/>
            <person name="Zhang J."/>
            <person name="Zhao Z."/>
            <person name="Zhou C."/>
            <person name="Zhu D."/>
            <person name="Lee S."/>
            <person name="Bess C."/>
            <person name="Blankenburg K."/>
            <person name="Forbes L."/>
            <person name="Fu Q."/>
            <person name="Gubbala S."/>
            <person name="Hirani K."/>
            <person name="Jayaseelan J.C."/>
            <person name="Lara F."/>
            <person name="Munidasa M."/>
            <person name="Palculict T."/>
            <person name="Patil S."/>
            <person name="Pu L.-L."/>
            <person name="Saada N."/>
            <person name="Tang L."/>
            <person name="Weissenberger G."/>
            <person name="Zhu Y."/>
            <person name="Hemphill L."/>
            <person name="Shang Y."/>
            <person name="Youmans B."/>
            <person name="Ayvaz T."/>
            <person name="Ross M."/>
            <person name="Santibanez J."/>
            <person name="Aqrawi P."/>
            <person name="Gross S."/>
            <person name="Joshi V."/>
            <person name="Fowler G."/>
            <person name="Nazareth L."/>
            <person name="Reid J."/>
            <person name="Worley K."/>
            <person name="Petrosino J."/>
            <person name="Highlander S."/>
            <person name="Gibbs R."/>
        </authorList>
    </citation>
    <scope>NUCLEOTIDE SEQUENCE [LARGE SCALE GENOMIC DNA]</scope>
    <source>
        <strain evidence="1 2">DSM 15829</strain>
    </source>
</reference>
<proteinExistence type="predicted"/>
<name>F1T6J2_9ACTN</name>
<keyword evidence="2" id="KW-1185">Reference proteome</keyword>
<sequence length="57" mass="6753">MCFCAFLHGFLSRPVQIRYHEVSKTSLAMKLYRNLLKRRLELLKSLHQIHLEPLDSA</sequence>
<dbReference type="AlphaFoldDB" id="F1T6J2"/>
<accession>F1T6J2</accession>
<comment type="caution">
    <text evidence="1">The sequence shown here is derived from an EMBL/GenBank/DDBJ whole genome shotgun (WGS) entry which is preliminary data.</text>
</comment>